<evidence type="ECO:0000313" key="1">
    <source>
        <dbReference type="EMBL" id="HGY54851.1"/>
    </source>
</evidence>
<protein>
    <recommendedName>
        <fullName evidence="2">Cell division protein FtsL</fullName>
    </recommendedName>
</protein>
<dbReference type="Proteomes" id="UP000885779">
    <property type="component" value="Unassembled WGS sequence"/>
</dbReference>
<organism evidence="1">
    <name type="scientific">Caldithrix abyssi</name>
    <dbReference type="NCBI Taxonomy" id="187145"/>
    <lineage>
        <taxon>Bacteria</taxon>
        <taxon>Pseudomonadati</taxon>
        <taxon>Calditrichota</taxon>
        <taxon>Calditrichia</taxon>
        <taxon>Calditrichales</taxon>
        <taxon>Calditrichaceae</taxon>
        <taxon>Caldithrix</taxon>
    </lineage>
</organism>
<accession>A0A7V4TYP4</accession>
<gene>
    <name evidence="1" type="ORF">ENK44_04055</name>
</gene>
<sequence>MKKSLILLAGLVIIFTAEILYLHYRLESVLDDIEHQQTELQAEFRQMDLDSYRIIKKQIRLKQRNQRHKTLPVLANRSDEPLPLLASGY</sequence>
<proteinExistence type="predicted"/>
<evidence type="ECO:0008006" key="2">
    <source>
        <dbReference type="Google" id="ProtNLM"/>
    </source>
</evidence>
<dbReference type="AlphaFoldDB" id="A0A7V4TYP4"/>
<dbReference type="EMBL" id="DRQG01000034">
    <property type="protein sequence ID" value="HGY54851.1"/>
    <property type="molecule type" value="Genomic_DNA"/>
</dbReference>
<name>A0A7V4TYP4_CALAY</name>
<comment type="caution">
    <text evidence="1">The sequence shown here is derived from an EMBL/GenBank/DDBJ whole genome shotgun (WGS) entry which is preliminary data.</text>
</comment>
<reference evidence="1" key="1">
    <citation type="journal article" date="2020" name="mSystems">
        <title>Genome- and Community-Level Interaction Insights into Carbon Utilization and Element Cycling Functions of Hydrothermarchaeota in Hydrothermal Sediment.</title>
        <authorList>
            <person name="Zhou Z."/>
            <person name="Liu Y."/>
            <person name="Xu W."/>
            <person name="Pan J."/>
            <person name="Luo Z.H."/>
            <person name="Li M."/>
        </authorList>
    </citation>
    <scope>NUCLEOTIDE SEQUENCE [LARGE SCALE GENOMIC DNA]</scope>
    <source>
        <strain evidence="1">HyVt-577</strain>
    </source>
</reference>